<protein>
    <submittedName>
        <fullName evidence="1">Uncharacterized protein</fullName>
    </submittedName>
</protein>
<accession>A0A7W6JQF2</accession>
<gene>
    <name evidence="1" type="ORF">GGR46_001164</name>
</gene>
<dbReference type="AlphaFoldDB" id="A0A7W6JQF2"/>
<proteinExistence type="predicted"/>
<organism evidence="1 2">
    <name type="scientific">Sphingomonas kyeonggiensis</name>
    <dbReference type="NCBI Taxonomy" id="1268553"/>
    <lineage>
        <taxon>Bacteria</taxon>
        <taxon>Pseudomonadati</taxon>
        <taxon>Pseudomonadota</taxon>
        <taxon>Alphaproteobacteria</taxon>
        <taxon>Sphingomonadales</taxon>
        <taxon>Sphingomonadaceae</taxon>
        <taxon>Sphingomonas</taxon>
    </lineage>
</organism>
<evidence type="ECO:0000313" key="2">
    <source>
        <dbReference type="Proteomes" id="UP000557392"/>
    </source>
</evidence>
<sequence length="200" mass="21606">MILPVAIALSIQTVPLAADQHAAATTCIAVLTSQDSPADLDWFVSFNYLGLVAASEKPDRSVESEIANAVNAASTEKSVLTNRRGKLLKACRARFPLAWSSSATLPQDDFERRFLCSTISGSYEGLLDAIAEKFDVSAELTRVRSKSVHFRALATSADSAKHGLRSQAKRYAAVQDVFRKSVVYGNARALHRACEAAFPS</sequence>
<dbReference type="EMBL" id="JACIEH010000001">
    <property type="protein sequence ID" value="MBB4097631.1"/>
    <property type="molecule type" value="Genomic_DNA"/>
</dbReference>
<dbReference type="RefSeq" id="WP_183995414.1">
    <property type="nucleotide sequence ID" value="NZ_JACIEH010000001.1"/>
</dbReference>
<comment type="caution">
    <text evidence="1">The sequence shown here is derived from an EMBL/GenBank/DDBJ whole genome shotgun (WGS) entry which is preliminary data.</text>
</comment>
<name>A0A7W6JQF2_9SPHN</name>
<reference evidence="1 2" key="1">
    <citation type="submission" date="2020-08" db="EMBL/GenBank/DDBJ databases">
        <title>Genomic Encyclopedia of Type Strains, Phase IV (KMG-IV): sequencing the most valuable type-strain genomes for metagenomic binning, comparative biology and taxonomic classification.</title>
        <authorList>
            <person name="Goeker M."/>
        </authorList>
    </citation>
    <scope>NUCLEOTIDE SEQUENCE [LARGE SCALE GENOMIC DNA]</scope>
    <source>
        <strain evidence="1 2">DSM 101806</strain>
    </source>
</reference>
<keyword evidence="2" id="KW-1185">Reference proteome</keyword>
<evidence type="ECO:0000313" key="1">
    <source>
        <dbReference type="EMBL" id="MBB4097631.1"/>
    </source>
</evidence>
<dbReference type="Proteomes" id="UP000557392">
    <property type="component" value="Unassembled WGS sequence"/>
</dbReference>